<feature type="repeat" description="PPR" evidence="3">
    <location>
        <begin position="336"/>
        <end position="370"/>
    </location>
</feature>
<reference evidence="4 5" key="1">
    <citation type="submission" date="2019-07" db="EMBL/GenBank/DDBJ databases">
        <title>WGS assembly of Gossypium mustelinum.</title>
        <authorList>
            <person name="Chen Z.J."/>
            <person name="Sreedasyam A."/>
            <person name="Ando A."/>
            <person name="Song Q."/>
            <person name="De L."/>
            <person name="Hulse-Kemp A."/>
            <person name="Ding M."/>
            <person name="Ye W."/>
            <person name="Kirkbride R."/>
            <person name="Jenkins J."/>
            <person name="Plott C."/>
            <person name="Lovell J."/>
            <person name="Lin Y.-M."/>
            <person name="Vaughn R."/>
            <person name="Liu B."/>
            <person name="Li W."/>
            <person name="Simpson S."/>
            <person name="Scheffler B."/>
            <person name="Saski C."/>
            <person name="Grover C."/>
            <person name="Hu G."/>
            <person name="Conover J."/>
            <person name="Carlson J."/>
            <person name="Shu S."/>
            <person name="Boston L."/>
            <person name="Williams M."/>
            <person name="Peterson D."/>
            <person name="Mcgee K."/>
            <person name="Jones D."/>
            <person name="Wendel J."/>
            <person name="Stelly D."/>
            <person name="Grimwood J."/>
            <person name="Schmutz J."/>
        </authorList>
    </citation>
    <scope>NUCLEOTIDE SEQUENCE [LARGE SCALE GENOMIC DNA]</scope>
    <source>
        <strain evidence="4">1408120.09</strain>
    </source>
</reference>
<evidence type="ECO:0000256" key="1">
    <source>
        <dbReference type="ARBA" id="ARBA00007626"/>
    </source>
</evidence>
<feature type="repeat" description="PPR" evidence="3">
    <location>
        <begin position="406"/>
        <end position="440"/>
    </location>
</feature>
<evidence type="ECO:0000256" key="2">
    <source>
        <dbReference type="ARBA" id="ARBA00022737"/>
    </source>
</evidence>
<feature type="repeat" description="PPR" evidence="3">
    <location>
        <begin position="371"/>
        <end position="405"/>
    </location>
</feature>
<dbReference type="Pfam" id="PF13041">
    <property type="entry name" value="PPR_2"/>
    <property type="match status" value="6"/>
</dbReference>
<sequence length="648" mass="72826">MYLKEGRSLLLKVKKPSIPFILNTNPVSTPIKEPQSDQNQSQIEESQVLDALKQEPNISLALNYFKSIANSNSFKHTLLTYQCMIRKLAIEPEIDGIQYLLQQMKLDGISCGEDLFVTVIDCYHQKGLGEQALKMFYRVKEFGCEPTVRIYNRVLDALLSENRLSMIGPVYGNMKRDGLVPDLHTYNILLKALCMNDKIDSACMLLDEMASVGYSPDAMSYATIVSSMCKLGKFEEARELVMRFRSYVSVYNALISGYCAEYKLKEAFGVLEDMLVEGLEPDVRSYSMIISSLSSTGNIELSLAVFAKMFGCFMEGRVHEAFDLWNRMVREGIETNLVFFNTVIHGLCSNGKVSKALSVSYQMEESGWSPNVVSYSSLINGFAKVGDLIGASETWNRMMSNGCHPNVVAYTSMVDVLCRHNMFDRAHFLIEKMVLENCAPNTVTFNAFIKGLCSNGQVDWAIKALEEMRHYGCAPNIVTYNELLDGLFKANRLEDVFGLIREIEEKGFEWNLVTYNTILSGFCHAGKLEEALQLHGKMLAQGIKPDAITYNIIIFTYCRQGKVKTAVRLLDCVRASGDWQPDVVSYTSLIWGLCNWVGIEEAISYLNMMINEGICPNVATWHVFVQCLFNSLGHLGPIRVLDDILGNG</sequence>
<evidence type="ECO:0000256" key="3">
    <source>
        <dbReference type="PROSITE-ProRule" id="PRU00708"/>
    </source>
</evidence>
<feature type="repeat" description="PPR" evidence="3">
    <location>
        <begin position="582"/>
        <end position="616"/>
    </location>
</feature>
<feature type="repeat" description="PPR" evidence="3">
    <location>
        <begin position="476"/>
        <end position="510"/>
    </location>
</feature>
<feature type="repeat" description="PPR" evidence="3">
    <location>
        <begin position="182"/>
        <end position="216"/>
    </location>
</feature>
<proteinExistence type="inferred from homology"/>
<evidence type="ECO:0000313" key="5">
    <source>
        <dbReference type="Proteomes" id="UP000323597"/>
    </source>
</evidence>
<gene>
    <name evidence="4" type="ORF">E1A91_A01G032800v1</name>
</gene>
<evidence type="ECO:0000313" key="4">
    <source>
        <dbReference type="EMBL" id="TYJ48034.1"/>
    </source>
</evidence>
<feature type="repeat" description="PPR" evidence="3">
    <location>
        <begin position="441"/>
        <end position="475"/>
    </location>
</feature>
<keyword evidence="2" id="KW-0677">Repeat</keyword>
<dbReference type="Pfam" id="PF01535">
    <property type="entry name" value="PPR"/>
    <property type="match status" value="2"/>
</dbReference>
<organism evidence="4 5">
    <name type="scientific">Gossypium mustelinum</name>
    <name type="common">Cotton</name>
    <name type="synonym">Gossypium caicoense</name>
    <dbReference type="NCBI Taxonomy" id="34275"/>
    <lineage>
        <taxon>Eukaryota</taxon>
        <taxon>Viridiplantae</taxon>
        <taxon>Streptophyta</taxon>
        <taxon>Embryophyta</taxon>
        <taxon>Tracheophyta</taxon>
        <taxon>Spermatophyta</taxon>
        <taxon>Magnoliopsida</taxon>
        <taxon>eudicotyledons</taxon>
        <taxon>Gunneridae</taxon>
        <taxon>Pentapetalae</taxon>
        <taxon>rosids</taxon>
        <taxon>malvids</taxon>
        <taxon>Malvales</taxon>
        <taxon>Malvaceae</taxon>
        <taxon>Malvoideae</taxon>
        <taxon>Gossypium</taxon>
    </lineage>
</organism>
<feature type="repeat" description="PPR" evidence="3">
    <location>
        <begin position="511"/>
        <end position="545"/>
    </location>
</feature>
<dbReference type="Gene3D" id="1.25.40.10">
    <property type="entry name" value="Tetratricopeptide repeat domain"/>
    <property type="match status" value="6"/>
</dbReference>
<comment type="similarity">
    <text evidence="1">Belongs to the PPR family. P subfamily.</text>
</comment>
<dbReference type="NCBIfam" id="TIGR00756">
    <property type="entry name" value="PPR"/>
    <property type="match status" value="11"/>
</dbReference>
<dbReference type="Pfam" id="PF12854">
    <property type="entry name" value="PPR_1"/>
    <property type="match status" value="2"/>
</dbReference>
<dbReference type="InterPro" id="IPR002885">
    <property type="entry name" value="PPR_rpt"/>
</dbReference>
<dbReference type="PROSITE" id="PS51375">
    <property type="entry name" value="PPR"/>
    <property type="match status" value="11"/>
</dbReference>
<name>A0A5D3AAU3_GOSMU</name>
<evidence type="ECO:0008006" key="6">
    <source>
        <dbReference type="Google" id="ProtNLM"/>
    </source>
</evidence>
<feature type="repeat" description="PPR" evidence="3">
    <location>
        <begin position="546"/>
        <end position="580"/>
    </location>
</feature>
<dbReference type="Proteomes" id="UP000323597">
    <property type="component" value="Chromosome A01"/>
</dbReference>
<accession>A0A5D3AAU3</accession>
<feature type="repeat" description="PPR" evidence="3">
    <location>
        <begin position="112"/>
        <end position="146"/>
    </location>
</feature>
<protein>
    <recommendedName>
        <fullName evidence="6">Pentacotripeptide-repeat region of PRORP domain-containing protein</fullName>
    </recommendedName>
</protein>
<keyword evidence="5" id="KW-1185">Reference proteome</keyword>
<dbReference type="PANTHER" id="PTHR47941">
    <property type="entry name" value="PENTATRICOPEPTIDE REPEAT-CONTAINING PROTEIN 3, MITOCHONDRIAL"/>
    <property type="match status" value="1"/>
</dbReference>
<feature type="repeat" description="PPR" evidence="3">
    <location>
        <begin position="247"/>
        <end position="281"/>
    </location>
</feature>
<dbReference type="EMBL" id="CM017636">
    <property type="protein sequence ID" value="TYJ48034.1"/>
    <property type="molecule type" value="Genomic_DNA"/>
</dbReference>
<dbReference type="InterPro" id="IPR011990">
    <property type="entry name" value="TPR-like_helical_dom_sf"/>
</dbReference>
<dbReference type="AlphaFoldDB" id="A0A5D3AAU3"/>